<dbReference type="PANTHER" id="PTHR11629:SF63">
    <property type="entry name" value="V-TYPE PROTON ATPASE SUBUNIT A"/>
    <property type="match status" value="1"/>
</dbReference>
<dbReference type="GO" id="GO:0051117">
    <property type="term" value="F:ATPase binding"/>
    <property type="evidence" value="ECO:0007669"/>
    <property type="project" value="TreeGrafter"/>
</dbReference>
<dbReference type="Proteomes" id="UP000005730">
    <property type="component" value="Chromosome"/>
</dbReference>
<evidence type="ECO:0000256" key="7">
    <source>
        <dbReference type="ARBA" id="ARBA00023136"/>
    </source>
</evidence>
<dbReference type="GO" id="GO:0016471">
    <property type="term" value="C:vacuolar proton-transporting V-type ATPase complex"/>
    <property type="evidence" value="ECO:0007669"/>
    <property type="project" value="TreeGrafter"/>
</dbReference>
<dbReference type="HOGENOM" id="CLU_025558_0_1_0"/>
<proteinExistence type="inferred from homology"/>
<dbReference type="STRING" id="926567.TheveDRAFT_1289"/>
<feature type="transmembrane region" description="Helical" evidence="8">
    <location>
        <begin position="351"/>
        <end position="381"/>
    </location>
</feature>
<dbReference type="PANTHER" id="PTHR11629">
    <property type="entry name" value="VACUOLAR PROTON ATPASES"/>
    <property type="match status" value="1"/>
</dbReference>
<evidence type="ECO:0000256" key="5">
    <source>
        <dbReference type="ARBA" id="ARBA00022989"/>
    </source>
</evidence>
<evidence type="ECO:0000256" key="4">
    <source>
        <dbReference type="ARBA" id="ARBA00022692"/>
    </source>
</evidence>
<evidence type="ECO:0000313" key="10">
    <source>
        <dbReference type="Proteomes" id="UP000005730"/>
    </source>
</evidence>
<protein>
    <submittedName>
        <fullName evidence="9">Vacuolar-type H+-ATPase subunit I</fullName>
    </submittedName>
</protein>
<accession>H0UNC4</accession>
<keyword evidence="7 8" id="KW-0472">Membrane</keyword>
<dbReference type="OrthoDB" id="9803814at2"/>
<evidence type="ECO:0000256" key="2">
    <source>
        <dbReference type="ARBA" id="ARBA00009904"/>
    </source>
</evidence>
<dbReference type="GO" id="GO:0007035">
    <property type="term" value="P:vacuolar acidification"/>
    <property type="evidence" value="ECO:0007669"/>
    <property type="project" value="TreeGrafter"/>
</dbReference>
<evidence type="ECO:0000256" key="1">
    <source>
        <dbReference type="ARBA" id="ARBA00004141"/>
    </source>
</evidence>
<dbReference type="Pfam" id="PF01496">
    <property type="entry name" value="V_ATPase_I"/>
    <property type="match status" value="2"/>
</dbReference>
<dbReference type="RefSeq" id="WP_006583903.1">
    <property type="nucleotide sequence ID" value="NZ_CM001377.1"/>
</dbReference>
<gene>
    <name evidence="9" type="ORF">TheveDRAFT_1289</name>
</gene>
<evidence type="ECO:0000256" key="8">
    <source>
        <dbReference type="SAM" id="Phobius"/>
    </source>
</evidence>
<feature type="transmembrane region" description="Helical" evidence="8">
    <location>
        <begin position="393"/>
        <end position="413"/>
    </location>
</feature>
<dbReference type="eggNOG" id="COG1269">
    <property type="taxonomic scope" value="Bacteria"/>
</dbReference>
<keyword evidence="4 8" id="KW-0812">Transmembrane</keyword>
<sequence>MAVTRMLALTIIGPGNEMEAVAREMVLCGGFQPMPLDYLISDRAIRSKITSRPENPYDQLLRDLASLWSNVGEPLPEPFPVMVDKSMCLEVISREVQKVTQVVKIWKDRLYALEEKLDHLEASLILNSAVREAGHSGKDLSGTSFSRFFFGRATNENFKRLEDAVEESPVIVRPIKETQSSTWCLVFTFPGYEANVRKLLDSVYFKEYPIIPSEIEEPLEELKDHIQKTRRAIEVLKGASLKRLEGDRKWYEELFSRVYTMQRIYELCANRGEISGLFVLSGWIPEDTFEQVKGRIMALAPRSHMIVDDLSRRRDAEWIPTLLRNSRLVRAFQDIVGLYSTPSYGEIDPSFAVALTFCFFFGFMFGDVGHGLMLMIGAWLLKRKRILKQSMATVLYYAGSSSILFGFLYGSVFGMEGILPSLWLSPMKDMGRLIGTAVTVGVVMVSIGMIFNMVTQYRRGNFGRLLFDGGGLAGLMFYWGAALTLYSSIKGLPLPVPSWVISALLGTLVLCMVFRDALARIILRTPEEEHPEPFYLKAFEALHGMMSFLSNTASFVRLAAFALNHVGLSLAVMMLSDMVKDLPGGLFFRAVILIAGNLIIVGLEGLIVFIQTLRLEYYEFFSKFYRGGGRSFRPVEWHPRDMDVTGGHFPRGA</sequence>
<dbReference type="InterPro" id="IPR002490">
    <property type="entry name" value="V-ATPase_116kDa_su"/>
</dbReference>
<comment type="similarity">
    <text evidence="2">Belongs to the V-ATPase 116 kDa subunit family.</text>
</comment>
<feature type="transmembrane region" description="Helical" evidence="8">
    <location>
        <begin position="492"/>
        <end position="514"/>
    </location>
</feature>
<feature type="transmembrane region" description="Helical" evidence="8">
    <location>
        <begin position="465"/>
        <end position="486"/>
    </location>
</feature>
<dbReference type="AlphaFoldDB" id="H0UNC4"/>
<feature type="transmembrane region" description="Helical" evidence="8">
    <location>
        <begin position="555"/>
        <end position="575"/>
    </location>
</feature>
<name>H0UNC4_9BACT</name>
<evidence type="ECO:0000256" key="3">
    <source>
        <dbReference type="ARBA" id="ARBA00022448"/>
    </source>
</evidence>
<organism evidence="9 10">
    <name type="scientific">Thermanaerovibrio velox DSM 12556</name>
    <dbReference type="NCBI Taxonomy" id="926567"/>
    <lineage>
        <taxon>Bacteria</taxon>
        <taxon>Thermotogati</taxon>
        <taxon>Synergistota</taxon>
        <taxon>Synergistia</taxon>
        <taxon>Synergistales</taxon>
        <taxon>Synergistaceae</taxon>
        <taxon>Thermanaerovibrio</taxon>
    </lineage>
</organism>
<feature type="transmembrane region" description="Helical" evidence="8">
    <location>
        <begin position="433"/>
        <end position="453"/>
    </location>
</feature>
<dbReference type="GO" id="GO:0046961">
    <property type="term" value="F:proton-transporting ATPase activity, rotational mechanism"/>
    <property type="evidence" value="ECO:0007669"/>
    <property type="project" value="InterPro"/>
</dbReference>
<keyword evidence="3" id="KW-0813">Transport</keyword>
<keyword evidence="10" id="KW-1185">Reference proteome</keyword>
<feature type="transmembrane region" description="Helical" evidence="8">
    <location>
        <begin position="587"/>
        <end position="610"/>
    </location>
</feature>
<reference evidence="9 10" key="1">
    <citation type="submission" date="2011-10" db="EMBL/GenBank/DDBJ databases">
        <title>The Noncontiguous Finished genome of Thermanaerovibrio velox DSM 12556.</title>
        <authorList>
            <consortium name="US DOE Joint Genome Institute (JGI-PGF)"/>
            <person name="Lucas S."/>
            <person name="Copeland A."/>
            <person name="Lapidus A."/>
            <person name="Glavina del Rio T."/>
            <person name="Dalin E."/>
            <person name="Tice H."/>
            <person name="Bruce D."/>
            <person name="Goodwin L."/>
            <person name="Pitluck S."/>
            <person name="Peters L."/>
            <person name="Mikhailova N."/>
            <person name="Teshima H."/>
            <person name="Kyrpides N."/>
            <person name="Mavromatis K."/>
            <person name="Ivanova N."/>
            <person name="Markowitz V."/>
            <person name="Cheng J.-F."/>
            <person name="Hugenholtz P."/>
            <person name="Woyke T."/>
            <person name="Wu D."/>
            <person name="Spring S."/>
            <person name="Brambilla E.-M."/>
            <person name="Klenk H.-P."/>
            <person name="Eisen J.A."/>
        </authorList>
    </citation>
    <scope>NUCLEOTIDE SEQUENCE [LARGE SCALE GENOMIC DNA]</scope>
    <source>
        <strain evidence="9 10">DSM 12556</strain>
    </source>
</reference>
<dbReference type="EMBL" id="CM001377">
    <property type="protein sequence ID" value="EHM10409.1"/>
    <property type="molecule type" value="Genomic_DNA"/>
</dbReference>
<evidence type="ECO:0000256" key="6">
    <source>
        <dbReference type="ARBA" id="ARBA00023065"/>
    </source>
</evidence>
<keyword evidence="5 8" id="KW-1133">Transmembrane helix</keyword>
<comment type="subcellular location">
    <subcellularLocation>
        <location evidence="1">Membrane</location>
        <topology evidence="1">Multi-pass membrane protein</topology>
    </subcellularLocation>
</comment>
<dbReference type="GO" id="GO:0033179">
    <property type="term" value="C:proton-transporting V-type ATPase, V0 domain"/>
    <property type="evidence" value="ECO:0007669"/>
    <property type="project" value="InterPro"/>
</dbReference>
<keyword evidence="6" id="KW-0406">Ion transport</keyword>
<evidence type="ECO:0000313" key="9">
    <source>
        <dbReference type="EMBL" id="EHM10409.1"/>
    </source>
</evidence>